<dbReference type="SUPFAM" id="SSF55486">
    <property type="entry name" value="Metalloproteases ('zincins'), catalytic domain"/>
    <property type="match status" value="1"/>
</dbReference>
<dbReference type="KEGG" id="obj:EIO64_10715"/>
<dbReference type="RefSeq" id="WP_119310395.1">
    <property type="nucleotide sequence ID" value="NZ_CAUWCU010000007.1"/>
</dbReference>
<sequence>MILTIDRVNDLLDDMADSFPAALFDGLNGGINLLEEAKPDPEFPEGEMYILGEYCDDLLGQYINLYYGSFAALAEREDWGQETWEDELYTTLSHELTHHMEGRGGLHALDDRDAEELEEYRREYGGEM</sequence>
<dbReference type="AlphaFoldDB" id="A0A4D7APV4"/>
<dbReference type="EMBL" id="CP034413">
    <property type="protein sequence ID" value="QCI59635.1"/>
    <property type="molecule type" value="Genomic_DNA"/>
</dbReference>
<evidence type="ECO:0000313" key="2">
    <source>
        <dbReference type="Proteomes" id="UP000298642"/>
    </source>
</evidence>
<reference evidence="2" key="1">
    <citation type="submission" date="2018-12" db="EMBL/GenBank/DDBJ databases">
        <title>Dusodibacter welbiota gen. nov., sp. nov., isolated from human faeces and emended description of the Oscillibacter genus.</title>
        <authorList>
            <person name="Le Roy T."/>
            <person name="Van der Smissen P."/>
            <person name="Delzenne N."/>
            <person name="Muccioli G."/>
            <person name="Collet J.F."/>
            <person name="Cani P.D."/>
        </authorList>
    </citation>
    <scope>NUCLEOTIDE SEQUENCE [LARGE SCALE GENOMIC DNA]</scope>
    <source>
        <strain evidence="2">J115</strain>
    </source>
</reference>
<gene>
    <name evidence="1" type="ORF">EIO64_10715</name>
</gene>
<name>A0A4D7APV4_9FIRM</name>
<accession>A0A4D7APV4</accession>
<dbReference type="Proteomes" id="UP000298642">
    <property type="component" value="Chromosome"/>
</dbReference>
<organism evidence="1 2">
    <name type="scientific">Dysosmobacter welbionis</name>
    <dbReference type="NCBI Taxonomy" id="2093857"/>
    <lineage>
        <taxon>Bacteria</taxon>
        <taxon>Bacillati</taxon>
        <taxon>Bacillota</taxon>
        <taxon>Clostridia</taxon>
        <taxon>Eubacteriales</taxon>
        <taxon>Oscillospiraceae</taxon>
        <taxon>Dysosmobacter</taxon>
    </lineage>
</organism>
<protein>
    <submittedName>
        <fullName evidence="1">Metallopeptidase family protein</fullName>
    </submittedName>
</protein>
<dbReference type="Gene3D" id="3.30.2010.20">
    <property type="match status" value="1"/>
</dbReference>
<dbReference type="GeneID" id="89520525"/>
<proteinExistence type="predicted"/>
<dbReference type="CDD" id="cd12953">
    <property type="entry name" value="MMP_TTHA0227"/>
    <property type="match status" value="1"/>
</dbReference>
<evidence type="ECO:0000313" key="1">
    <source>
        <dbReference type="EMBL" id="QCI59635.1"/>
    </source>
</evidence>
<keyword evidence="2" id="KW-1185">Reference proteome</keyword>
<dbReference type="InterPro" id="IPR038555">
    <property type="entry name" value="Zincin_1_sf"/>
</dbReference>